<accession>A0A1M5DF93</accession>
<dbReference type="AlphaFoldDB" id="A0A1M5DF93"/>
<dbReference type="InterPro" id="IPR021936">
    <property type="entry name" value="DUF3549"/>
</dbReference>
<evidence type="ECO:0000313" key="2">
    <source>
        <dbReference type="Proteomes" id="UP000184159"/>
    </source>
</evidence>
<evidence type="ECO:0008006" key="3">
    <source>
        <dbReference type="Google" id="ProtNLM"/>
    </source>
</evidence>
<keyword evidence="2" id="KW-1185">Reference proteome</keyword>
<protein>
    <recommendedName>
        <fullName evidence="3">DUF3549 domain-containing protein</fullName>
    </recommendedName>
</protein>
<name>A0A1M5DF93_VIBGA</name>
<dbReference type="Pfam" id="PF12069">
    <property type="entry name" value="DUF3549"/>
    <property type="match status" value="1"/>
</dbReference>
<proteinExistence type="predicted"/>
<organism evidence="1 2">
    <name type="scientific">Vibrio gazogenes DSM 21264 = NBRC 103151</name>
    <dbReference type="NCBI Taxonomy" id="1123492"/>
    <lineage>
        <taxon>Bacteria</taxon>
        <taxon>Pseudomonadati</taxon>
        <taxon>Pseudomonadota</taxon>
        <taxon>Gammaproteobacteria</taxon>
        <taxon>Vibrionales</taxon>
        <taxon>Vibrionaceae</taxon>
        <taxon>Vibrio</taxon>
    </lineage>
</organism>
<dbReference type="Proteomes" id="UP000184159">
    <property type="component" value="Unassembled WGS sequence"/>
</dbReference>
<evidence type="ECO:0000313" key="1">
    <source>
        <dbReference type="EMBL" id="SHF65524.1"/>
    </source>
</evidence>
<reference evidence="2" key="1">
    <citation type="submission" date="2016-11" db="EMBL/GenBank/DDBJ databases">
        <authorList>
            <person name="Varghese N."/>
            <person name="Submissions S."/>
        </authorList>
    </citation>
    <scope>NUCLEOTIDE SEQUENCE [LARGE SCALE GENOMIC DNA]</scope>
    <source>
        <strain evidence="2">DSM 21264</strain>
    </source>
</reference>
<sequence length="364" mass="41348">MIPIGILFDNMSLTRMELMKTIYTLTELLKQSGCQYQVVDLGRRIQPIASESFARIEQAQQAYPYPLQRMARLAIVYWNETKQPWIWFLQFELDERGRLQPTDISEFIRFMLEAMGTRIHQNLTEAQQQKLANNPYTFTPPEEKMAVFHSQVRAMLKLPASQYYEHAQCYFQGNLGWNNWQTIGLQGITDICARLGQEQNAPSLLKALNHLPSEPCYALLGALEHTPLTEKIADKLQAMVHEQIQRSSPDLFFLSALLRALSGAPGKQLKETVASLLAQPQLCHAEILIGIAGRSWSALTQPQQAELFLTRLAQTGQQALFNQLFADLVMLPELRVILLPLLHTTASEELATALSTLQQQTRSR</sequence>
<gene>
    <name evidence="1" type="ORF">SAMN02745781_02843</name>
</gene>
<dbReference type="EMBL" id="FQUH01000014">
    <property type="protein sequence ID" value="SHF65524.1"/>
    <property type="molecule type" value="Genomic_DNA"/>
</dbReference>